<dbReference type="Pfam" id="PF12832">
    <property type="entry name" value="MFS_1_like"/>
    <property type="match status" value="1"/>
</dbReference>
<feature type="region of interest" description="Disordered" evidence="5">
    <location>
        <begin position="688"/>
        <end position="708"/>
    </location>
</feature>
<evidence type="ECO:0000313" key="8">
    <source>
        <dbReference type="EMBL" id="CAG7665723.1"/>
    </source>
</evidence>
<dbReference type="PANTHER" id="PTHR16172">
    <property type="entry name" value="MAJOR FACILITATOR SUPERFAMILY DOMAIN-CONTAINING PROTEIN 6-LIKE"/>
    <property type="match status" value="1"/>
</dbReference>
<evidence type="ECO:0000256" key="5">
    <source>
        <dbReference type="SAM" id="MobiDB-lite"/>
    </source>
</evidence>
<feature type="transmembrane region" description="Helical" evidence="6">
    <location>
        <begin position="544"/>
        <end position="562"/>
    </location>
</feature>
<feature type="transmembrane region" description="Helical" evidence="6">
    <location>
        <begin position="608"/>
        <end position="629"/>
    </location>
</feature>
<evidence type="ECO:0000259" key="7">
    <source>
        <dbReference type="Pfam" id="PF12832"/>
    </source>
</evidence>
<feature type="transmembrane region" description="Helical" evidence="6">
    <location>
        <begin position="398"/>
        <end position="421"/>
    </location>
</feature>
<keyword evidence="9" id="KW-1185">Reference proteome</keyword>
<feature type="domain" description="Major facilitator superfamily associated" evidence="7">
    <location>
        <begin position="60"/>
        <end position="624"/>
    </location>
</feature>
<evidence type="ECO:0000256" key="6">
    <source>
        <dbReference type="SAM" id="Phobius"/>
    </source>
</evidence>
<dbReference type="PANTHER" id="PTHR16172:SF27">
    <property type="entry name" value="FI19426P1"/>
    <property type="match status" value="1"/>
</dbReference>
<accession>A0A8J2J0S4</accession>
<evidence type="ECO:0000313" key="9">
    <source>
        <dbReference type="Proteomes" id="UP000708208"/>
    </source>
</evidence>
<keyword evidence="3 6" id="KW-1133">Transmembrane helix</keyword>
<dbReference type="EMBL" id="CAJVCH010009065">
    <property type="protein sequence ID" value="CAG7665723.1"/>
    <property type="molecule type" value="Genomic_DNA"/>
</dbReference>
<reference evidence="8" key="1">
    <citation type="submission" date="2021-06" db="EMBL/GenBank/DDBJ databases">
        <authorList>
            <person name="Hodson N. C."/>
            <person name="Mongue J. A."/>
            <person name="Jaron S. K."/>
        </authorList>
    </citation>
    <scope>NUCLEOTIDE SEQUENCE</scope>
</reference>
<feature type="compositionally biased region" description="Low complexity" evidence="5">
    <location>
        <begin position="234"/>
        <end position="244"/>
    </location>
</feature>
<organism evidence="8 9">
    <name type="scientific">Allacma fusca</name>
    <dbReference type="NCBI Taxonomy" id="39272"/>
    <lineage>
        <taxon>Eukaryota</taxon>
        <taxon>Metazoa</taxon>
        <taxon>Ecdysozoa</taxon>
        <taxon>Arthropoda</taxon>
        <taxon>Hexapoda</taxon>
        <taxon>Collembola</taxon>
        <taxon>Symphypleona</taxon>
        <taxon>Sminthuridae</taxon>
        <taxon>Allacma</taxon>
    </lineage>
</organism>
<feature type="compositionally biased region" description="Basic and acidic residues" evidence="5">
    <location>
        <begin position="690"/>
        <end position="708"/>
    </location>
</feature>
<feature type="transmembrane region" description="Helical" evidence="6">
    <location>
        <begin position="63"/>
        <end position="82"/>
    </location>
</feature>
<feature type="region of interest" description="Disordered" evidence="5">
    <location>
        <begin position="1"/>
        <end position="20"/>
    </location>
</feature>
<dbReference type="Proteomes" id="UP000708208">
    <property type="component" value="Unassembled WGS sequence"/>
</dbReference>
<feature type="region of interest" description="Disordered" evidence="5">
    <location>
        <begin position="234"/>
        <end position="255"/>
    </location>
</feature>
<evidence type="ECO:0000256" key="3">
    <source>
        <dbReference type="ARBA" id="ARBA00022989"/>
    </source>
</evidence>
<name>A0A8J2J0S4_9HEXA</name>
<dbReference type="AlphaFoldDB" id="A0A8J2J0S4"/>
<gene>
    <name evidence="8" type="ORF">AFUS01_LOCUS1632</name>
</gene>
<feature type="transmembrane region" description="Helical" evidence="6">
    <location>
        <begin position="480"/>
        <end position="504"/>
    </location>
</feature>
<feature type="transmembrane region" description="Helical" evidence="6">
    <location>
        <begin position="433"/>
        <end position="453"/>
    </location>
</feature>
<sequence length="708" mass="78372">MGRADEETPKADVPSVANDHAEDVGLDYEVEGPDSTFYSPSSPAKKKSCCPNCLNKSLVGLKALLFLFYGGIGVIVTWLNHLQISRRLSEKECLLAYGISSILSIFTPFVFGLISDKSAQPKKVLAVCFLLAGIFYPLFLFVPPAAPHDFKSRYERCSDPNSFDNGSYCLPSKFNCSTGFSELISNSGGCSEGCRGKLILSNCDFIFKNESHSKGFHGSQSESEYYDYGGPAAQAQTAPASYDTTGDDDEEGEPWTPSWPPHICIGTESKSPRLSEAPLCYAFYKDRTNITVDVSDISGNLEDDGKCHYPLLHYSPKLRRYQHLLYCSPISPNCQVSCDLYWDVNEVDQWSCSSDFIQWAIAFGSFVAVHTIGTMLLISAAGLLNVAILSMTHEHRGYFGCQLTYAALGYALLTPSIAYLFEFLRDFQIPWSLDYIAVYAGWLIVSALLALTLPHHAEWVPKPGTIGPMLRRWSCRGHTVLFFLILIILGGFQGLAETLAFFQIKHTGATLFQFGLGGTAAMIPALLFIYRVEKVIDYCGYHNVLAIAMVVLSLQFTGYAYLRDVMVEWSYLLRGMETFSVVTVWAAAAHTTYNAAPRSLVATCQSIIVTLYCCFGRGIGCCLGYVALLYMSREIVLKILSISSVIICILYLLSYYCLLKPNPYSRHYDTDHGFAPSGKYTPLKLLQGKKGKEDKKAQIAHKASEEVA</sequence>
<feature type="transmembrane region" description="Helical" evidence="6">
    <location>
        <begin position="359"/>
        <end position="386"/>
    </location>
</feature>
<dbReference type="InterPro" id="IPR024989">
    <property type="entry name" value="MFS_assoc_dom"/>
</dbReference>
<dbReference type="InterPro" id="IPR051717">
    <property type="entry name" value="MFS_MFSD6"/>
</dbReference>
<dbReference type="OrthoDB" id="6414167at2759"/>
<feature type="transmembrane region" description="Helical" evidence="6">
    <location>
        <begin position="126"/>
        <end position="146"/>
    </location>
</feature>
<protein>
    <recommendedName>
        <fullName evidence="7">Major facilitator superfamily associated domain-containing protein</fullName>
    </recommendedName>
</protein>
<comment type="subcellular location">
    <subcellularLocation>
        <location evidence="1">Membrane</location>
        <topology evidence="1">Multi-pass membrane protein</topology>
    </subcellularLocation>
</comment>
<keyword evidence="2 6" id="KW-0812">Transmembrane</keyword>
<evidence type="ECO:0000256" key="4">
    <source>
        <dbReference type="ARBA" id="ARBA00023136"/>
    </source>
</evidence>
<feature type="compositionally biased region" description="Basic and acidic residues" evidence="5">
    <location>
        <begin position="1"/>
        <end position="10"/>
    </location>
</feature>
<comment type="caution">
    <text evidence="8">The sequence shown here is derived from an EMBL/GenBank/DDBJ whole genome shotgun (WGS) entry which is preliminary data.</text>
</comment>
<feature type="transmembrane region" description="Helical" evidence="6">
    <location>
        <begin position="635"/>
        <end position="658"/>
    </location>
</feature>
<proteinExistence type="predicted"/>
<feature type="transmembrane region" description="Helical" evidence="6">
    <location>
        <begin position="94"/>
        <end position="114"/>
    </location>
</feature>
<evidence type="ECO:0000256" key="2">
    <source>
        <dbReference type="ARBA" id="ARBA00022692"/>
    </source>
</evidence>
<evidence type="ECO:0000256" key="1">
    <source>
        <dbReference type="ARBA" id="ARBA00004141"/>
    </source>
</evidence>
<feature type="transmembrane region" description="Helical" evidence="6">
    <location>
        <begin position="510"/>
        <end position="532"/>
    </location>
</feature>
<keyword evidence="4 6" id="KW-0472">Membrane</keyword>
<dbReference type="GO" id="GO:0016020">
    <property type="term" value="C:membrane"/>
    <property type="evidence" value="ECO:0007669"/>
    <property type="project" value="UniProtKB-SubCell"/>
</dbReference>